<proteinExistence type="predicted"/>
<name>A0A6N7Q7A1_9BACT</name>
<keyword evidence="2" id="KW-1185">Reference proteome</keyword>
<gene>
    <name evidence="1" type="ORF">GF068_40625</name>
</gene>
<protein>
    <submittedName>
        <fullName evidence="1">Uncharacterized protein</fullName>
    </submittedName>
</protein>
<accession>A0A6N7Q7A1</accession>
<sequence>MLESHPAFLPVHVVERPVAPENAPPAPLGPVEIVVDGRHTIRVGPGFDADTLRRVLDLLGEAESS</sequence>
<dbReference type="Proteomes" id="UP000440224">
    <property type="component" value="Unassembled WGS sequence"/>
</dbReference>
<comment type="caution">
    <text evidence="1">The sequence shown here is derived from an EMBL/GenBank/DDBJ whole genome shotgun (WGS) entry which is preliminary data.</text>
</comment>
<dbReference type="AlphaFoldDB" id="A0A6N7Q7A1"/>
<organism evidence="1 2">
    <name type="scientific">Polyangium spumosum</name>
    <dbReference type="NCBI Taxonomy" id="889282"/>
    <lineage>
        <taxon>Bacteria</taxon>
        <taxon>Pseudomonadati</taxon>
        <taxon>Myxococcota</taxon>
        <taxon>Polyangia</taxon>
        <taxon>Polyangiales</taxon>
        <taxon>Polyangiaceae</taxon>
        <taxon>Polyangium</taxon>
    </lineage>
</organism>
<dbReference type="OrthoDB" id="5516429at2"/>
<evidence type="ECO:0000313" key="2">
    <source>
        <dbReference type="Proteomes" id="UP000440224"/>
    </source>
</evidence>
<evidence type="ECO:0000313" key="1">
    <source>
        <dbReference type="EMBL" id="MRG98174.1"/>
    </source>
</evidence>
<reference evidence="1 2" key="1">
    <citation type="submission" date="2019-10" db="EMBL/GenBank/DDBJ databases">
        <title>A soil myxobacterium in the family Polyangiaceae.</title>
        <authorList>
            <person name="Li Y."/>
            <person name="Wang J."/>
        </authorList>
    </citation>
    <scope>NUCLEOTIDE SEQUENCE [LARGE SCALE GENOMIC DNA]</scope>
    <source>
        <strain evidence="1 2">DSM 14734</strain>
    </source>
</reference>
<dbReference type="EMBL" id="WJIE01000026">
    <property type="protein sequence ID" value="MRG98174.1"/>
    <property type="molecule type" value="Genomic_DNA"/>
</dbReference>